<dbReference type="PROSITE" id="PS50853">
    <property type="entry name" value="FN3"/>
    <property type="match status" value="1"/>
</dbReference>
<dbReference type="eggNOG" id="COG5297">
    <property type="taxonomic scope" value="Bacteria"/>
</dbReference>
<accession>A0A068NWQ2</accession>
<dbReference type="InterPro" id="IPR011658">
    <property type="entry name" value="PA14_dom"/>
</dbReference>
<dbReference type="SUPFAM" id="SSF49265">
    <property type="entry name" value="Fibronectin type III"/>
    <property type="match status" value="1"/>
</dbReference>
<evidence type="ECO:0000259" key="2">
    <source>
        <dbReference type="PROSITE" id="PS51820"/>
    </source>
</evidence>
<keyword evidence="4" id="KW-1185">Reference proteome</keyword>
<dbReference type="PANTHER" id="PTHR34512:SF30">
    <property type="entry name" value="OUTER MEMBRANE PROTEIN ASSEMBLY FACTOR BAMB"/>
    <property type="match status" value="1"/>
</dbReference>
<dbReference type="InterPro" id="IPR003961">
    <property type="entry name" value="FN3_dom"/>
</dbReference>
<dbReference type="InterPro" id="IPR037524">
    <property type="entry name" value="PA14/GLEYA"/>
</dbReference>
<dbReference type="RefSeq" id="WP_025228177.1">
    <property type="nucleotide sequence ID" value="NZ_CP007139.1"/>
</dbReference>
<evidence type="ECO:0000313" key="3">
    <source>
        <dbReference type="EMBL" id="AIE87948.1"/>
    </source>
</evidence>
<proteinExistence type="predicted"/>
<dbReference type="InterPro" id="IPR036116">
    <property type="entry name" value="FN3_sf"/>
</dbReference>
<dbReference type="SUPFAM" id="SSF50998">
    <property type="entry name" value="Quinoprotein alcohol dehydrogenase-like"/>
    <property type="match status" value="1"/>
</dbReference>
<dbReference type="AlphaFoldDB" id="A0A068NWQ2"/>
<dbReference type="EMBL" id="CP007139">
    <property type="protein sequence ID" value="AIE87948.1"/>
    <property type="molecule type" value="Genomic_DNA"/>
</dbReference>
<dbReference type="eggNOG" id="COG1520">
    <property type="taxonomic scope" value="Bacteria"/>
</dbReference>
<dbReference type="Gene3D" id="3.90.182.10">
    <property type="entry name" value="Toxin - Anthrax Protective Antigen,domain 1"/>
    <property type="match status" value="1"/>
</dbReference>
<dbReference type="SUPFAM" id="SSF56988">
    <property type="entry name" value="Anthrax protective antigen"/>
    <property type="match status" value="1"/>
</dbReference>
<name>A0A068NWQ2_FIMGI</name>
<dbReference type="eggNOG" id="COG3210">
    <property type="taxonomic scope" value="Bacteria"/>
</dbReference>
<gene>
    <name evidence="3" type="ORF">OP10G_4580</name>
</gene>
<dbReference type="Gene3D" id="2.40.10.480">
    <property type="match status" value="1"/>
</dbReference>
<reference evidence="3 4" key="1">
    <citation type="journal article" date="2014" name="PLoS ONE">
        <title>The first complete genome sequence of the class fimbriimonadia in the phylum armatimonadetes.</title>
        <authorList>
            <person name="Hu Z.Y."/>
            <person name="Wang Y.Z."/>
            <person name="Im W.T."/>
            <person name="Wang S.Y."/>
            <person name="Zhao G.P."/>
            <person name="Zheng H.J."/>
            <person name="Quan Z.X."/>
        </authorList>
    </citation>
    <scope>NUCLEOTIDE SEQUENCE [LARGE SCALE GENOMIC DNA]</scope>
    <source>
        <strain evidence="3">Gsoil 348</strain>
    </source>
</reference>
<dbReference type="OrthoDB" id="3799094at2"/>
<dbReference type="Proteomes" id="UP000027982">
    <property type="component" value="Chromosome"/>
</dbReference>
<protein>
    <submittedName>
        <fullName evidence="3">PA14 domain protein</fullName>
    </submittedName>
</protein>
<dbReference type="HOGENOM" id="CLU_307321_0_0_0"/>
<dbReference type="InterPro" id="IPR013783">
    <property type="entry name" value="Ig-like_fold"/>
</dbReference>
<sequence>MQRLCKIVSTLVVSLVLIGGAAAQTSWIMRGFDTNRTGANDQEKVLKPTNVNSGQFGKLFSRAVDGQIYAQPLIVPGVIIPTKGTFTVAYVATMHDSVYAFDAENAGNGAPLWKRSFVDESKGITTIPYQFLTGFPDIHPEVGIVSTPAVDVANQLLYVVVRTLEGDGNVDASYHQRLYALDLRTGVTKLGPKELTAKVPGTGDGSVNGFVNYDERRQNQRPALVLNAGKLYIASASHGDNGPYHGWILCYDAKTFKLLGSYCSTPNAGLGGFWMSGHAMPIDAQGNLYAVTGNGNFNPLASNFGDSVLKIDGTAMAVSDYFTPYNQANLEGWDADLGSCGAILIPGTNLVVSGSKEGKIYVTDRTNMGHFDAASDDHIYQWWWACNGHMHGTPAFWQGGTGNKNLYAWSEGDTLKGFKFDGSKFTTTPFATSAMQAPPGMPGGFITVSSNGADSSSGIVWTTLPFTGDANWNTVPGVLRAFRATDLTELWNSHIADEDDFGSFAKFNPPVVVNGKVYVPTFSNELAVYGLLPATPPSAPAAVKAEGGSGEVAVTWRTVRGAASYEVRRGPVGGPYVKVGTTTTESLYLDKTVTNGTTYAYVVVAKNPYGTSESSVPSSATPAASIPDAGTGLTAAFYNDPADGRHFVTPALKRLDATVDYDWGDGSPDPLVQTDKFSAQWYGMVSANQTGYYTFQTVSDDGIRLWVRNQLVVDNWTDHGPATDLSKPILLVAGRRYPIQMEFYENGGGAVARLLWNGPGTGGPVAIPTTNLFPYGNTTPPEDGVVDLASQFNIDGMSFAARTQDGDIGFKGQTYAAETMIDTWSVGGTIPVLHVLGPKDVAGKNVIGCDGRTMVVPVYNAQMVSLLGCSVNGFQSGTFKFNYSDGTTLTQTIRFTDWGAPSPRFGEAMAARFSKRHGPAGDVVAITSLYQYRVLTDKTKRLISITLPNNPDIKILSLSIRR</sequence>
<dbReference type="Gene3D" id="2.60.40.10">
    <property type="entry name" value="Immunoglobulins"/>
    <property type="match status" value="1"/>
</dbReference>
<dbReference type="PROSITE" id="PS51820">
    <property type="entry name" value="PA14"/>
    <property type="match status" value="1"/>
</dbReference>
<dbReference type="Pfam" id="PF07691">
    <property type="entry name" value="PA14"/>
    <property type="match status" value="1"/>
</dbReference>
<dbReference type="eggNOG" id="COG1470">
    <property type="taxonomic scope" value="Bacteria"/>
</dbReference>
<dbReference type="PANTHER" id="PTHR34512">
    <property type="entry name" value="CELL SURFACE PROTEIN"/>
    <property type="match status" value="1"/>
</dbReference>
<dbReference type="KEGG" id="fgi:OP10G_4580"/>
<feature type="domain" description="PA14" evidence="2">
    <location>
        <begin position="628"/>
        <end position="771"/>
    </location>
</feature>
<organism evidence="3 4">
    <name type="scientific">Fimbriimonas ginsengisoli Gsoil 348</name>
    <dbReference type="NCBI Taxonomy" id="661478"/>
    <lineage>
        <taxon>Bacteria</taxon>
        <taxon>Bacillati</taxon>
        <taxon>Armatimonadota</taxon>
        <taxon>Fimbriimonadia</taxon>
        <taxon>Fimbriimonadales</taxon>
        <taxon>Fimbriimonadaceae</taxon>
        <taxon>Fimbriimonas</taxon>
    </lineage>
</organism>
<dbReference type="InterPro" id="IPR011047">
    <property type="entry name" value="Quinoprotein_ADH-like_sf"/>
</dbReference>
<evidence type="ECO:0000259" key="1">
    <source>
        <dbReference type="PROSITE" id="PS50853"/>
    </source>
</evidence>
<dbReference type="CDD" id="cd00063">
    <property type="entry name" value="FN3"/>
    <property type="match status" value="1"/>
</dbReference>
<dbReference type="SMART" id="SM00758">
    <property type="entry name" value="PA14"/>
    <property type="match status" value="1"/>
</dbReference>
<evidence type="ECO:0000313" key="4">
    <source>
        <dbReference type="Proteomes" id="UP000027982"/>
    </source>
</evidence>
<feature type="domain" description="Fibronectin type-III" evidence="1">
    <location>
        <begin position="536"/>
        <end position="625"/>
    </location>
</feature>
<dbReference type="STRING" id="661478.OP10G_4580"/>